<protein>
    <submittedName>
        <fullName evidence="2">Uncharacterized protein</fullName>
    </submittedName>
</protein>
<reference evidence="2" key="1">
    <citation type="submission" date="2013-07" db="EMBL/GenBank/DDBJ databases">
        <authorList>
            <person name="McIlroy S."/>
        </authorList>
    </citation>
    <scope>NUCLEOTIDE SEQUENCE [LARGE SCALE GENOMIC DNA]</scope>
    <source>
        <strain evidence="2">Run_A_D11</strain>
    </source>
</reference>
<reference evidence="2" key="2">
    <citation type="submission" date="2014-03" db="EMBL/GenBank/DDBJ databases">
        <title>Candidatus Competibacter-lineage genomes retrieved from metagenomes reveal functional metabolic diversity.</title>
        <authorList>
            <person name="McIlroy S.J."/>
            <person name="Albertsen M."/>
            <person name="Andresen E.K."/>
            <person name="Saunders A.M."/>
            <person name="Kristiansen R."/>
            <person name="Stokholm-Bjerregaard M."/>
            <person name="Nielsen K.L."/>
            <person name="Nielsen P.H."/>
        </authorList>
    </citation>
    <scope>NUCLEOTIDE SEQUENCE</scope>
    <source>
        <strain evidence="2">Run_A_D11</strain>
    </source>
</reference>
<evidence type="ECO:0000313" key="3">
    <source>
        <dbReference type="Proteomes" id="UP000035760"/>
    </source>
</evidence>
<keyword evidence="1" id="KW-0812">Transmembrane</keyword>
<dbReference type="Proteomes" id="UP000035760">
    <property type="component" value="Unassembled WGS sequence"/>
</dbReference>
<sequence>MREVNFPASLSLYGICGIIWLYRGSLYELYAEIFALFCSKNKFDD</sequence>
<organism evidence="2 3">
    <name type="scientific">Candidatus Competibacter denitrificans Run_A_D11</name>
    <dbReference type="NCBI Taxonomy" id="1400863"/>
    <lineage>
        <taxon>Bacteria</taxon>
        <taxon>Pseudomonadati</taxon>
        <taxon>Pseudomonadota</taxon>
        <taxon>Gammaproteobacteria</taxon>
        <taxon>Candidatus Competibacteraceae</taxon>
        <taxon>Candidatus Competibacter</taxon>
    </lineage>
</organism>
<accession>W6M6L3</accession>
<comment type="caution">
    <text evidence="2">The sequence shown here is derived from an EMBL/GenBank/DDBJ whole genome shotgun (WGS) entry which is preliminary data.</text>
</comment>
<gene>
    <name evidence="2" type="ORF">BN873_590001</name>
</gene>
<dbReference type="STRING" id="1400863.BN873_590001"/>
<keyword evidence="1" id="KW-1133">Transmembrane helix</keyword>
<dbReference type="EMBL" id="CBTJ020000068">
    <property type="protein sequence ID" value="CDI03551.1"/>
    <property type="molecule type" value="Genomic_DNA"/>
</dbReference>
<proteinExistence type="predicted"/>
<evidence type="ECO:0000313" key="2">
    <source>
        <dbReference type="EMBL" id="CDI03551.1"/>
    </source>
</evidence>
<keyword evidence="1" id="KW-0472">Membrane</keyword>
<feature type="transmembrane region" description="Helical" evidence="1">
    <location>
        <begin position="6"/>
        <end position="22"/>
    </location>
</feature>
<evidence type="ECO:0000256" key="1">
    <source>
        <dbReference type="SAM" id="Phobius"/>
    </source>
</evidence>
<keyword evidence="3" id="KW-1185">Reference proteome</keyword>
<dbReference type="AlphaFoldDB" id="W6M6L3"/>
<name>W6M6L3_9GAMM</name>